<dbReference type="Gene3D" id="3.30.70.2330">
    <property type="match status" value="1"/>
</dbReference>
<comment type="caution">
    <text evidence="5">The sequence shown here is derived from an EMBL/GenBank/DDBJ whole genome shotgun (WGS) entry which is preliminary data.</text>
</comment>
<evidence type="ECO:0000313" key="6">
    <source>
        <dbReference type="Proteomes" id="UP000094761"/>
    </source>
</evidence>
<evidence type="ECO:0000256" key="2">
    <source>
        <dbReference type="ARBA" id="ARBA00022801"/>
    </source>
</evidence>
<dbReference type="EMBL" id="LUAX01000007">
    <property type="protein sequence ID" value="OAM97394.1"/>
    <property type="molecule type" value="Genomic_DNA"/>
</dbReference>
<sequence>MKSVFVTWKDISDNMWYPVAKLTRHHDGYRLNYTKGAENANFIPFPRMTDMTKVYYSNDLFSFFQNRLLPKNRPEFRRMLNWSDMNIEDYDDLDMLSISGGARKTDQFRITPQPALKNNSEYSIRFFTSGVSHLPEENLTRIEHLQTDESLSFEYENDNAFDCNAILVTTIDEEKVKVGYCPKYFNCDVRELLVAPELTRYSLKVVKVNLEAPAQYRLLCEFTTKWPEGFVPCMSEDYLPYQAVVTA</sequence>
<dbReference type="AlphaFoldDB" id="A0A178J5B3"/>
<keyword evidence="2" id="KW-0378">Hydrolase</keyword>
<dbReference type="Pfam" id="PF08797">
    <property type="entry name" value="HIRAN"/>
    <property type="match status" value="1"/>
</dbReference>
<gene>
    <name evidence="5" type="ORF">AZ468_17755</name>
    <name evidence="4" type="ORF">OPW20_07680</name>
</gene>
<keyword evidence="1" id="KW-0479">Metal-binding</keyword>
<accession>A0A178J5B3</accession>
<evidence type="ECO:0000256" key="1">
    <source>
        <dbReference type="ARBA" id="ARBA00022723"/>
    </source>
</evidence>
<name>A0A178J5B3_9VIBR</name>
<evidence type="ECO:0000259" key="3">
    <source>
        <dbReference type="Pfam" id="PF08797"/>
    </source>
</evidence>
<feature type="domain" description="HIRAN" evidence="3">
    <location>
        <begin position="124"/>
        <end position="225"/>
    </location>
</feature>
<proteinExistence type="predicted"/>
<dbReference type="Proteomes" id="UP001150001">
    <property type="component" value="Unassembled WGS sequence"/>
</dbReference>
<keyword evidence="7" id="KW-1185">Reference proteome</keyword>
<dbReference type="InterPro" id="IPR014905">
    <property type="entry name" value="HIRAN"/>
</dbReference>
<protein>
    <recommendedName>
        <fullName evidence="3">HIRAN domain-containing protein</fullName>
    </recommendedName>
</protein>
<evidence type="ECO:0000313" key="4">
    <source>
        <dbReference type="EMBL" id="MDC5739943.1"/>
    </source>
</evidence>
<evidence type="ECO:0000313" key="5">
    <source>
        <dbReference type="EMBL" id="OAM97394.1"/>
    </source>
</evidence>
<organism evidence="5 6">
    <name type="scientific">Vibrio europaeus</name>
    <dbReference type="NCBI Taxonomy" id="300876"/>
    <lineage>
        <taxon>Bacteria</taxon>
        <taxon>Pseudomonadati</taxon>
        <taxon>Pseudomonadota</taxon>
        <taxon>Gammaproteobacteria</taxon>
        <taxon>Vibrionales</taxon>
        <taxon>Vibrionaceae</taxon>
        <taxon>Vibrio</taxon>
        <taxon>Vibrio oreintalis group</taxon>
    </lineage>
</organism>
<dbReference type="OrthoDB" id="452395at2"/>
<dbReference type="EMBL" id="JAPFIT010000012">
    <property type="protein sequence ID" value="MDC5739943.1"/>
    <property type="molecule type" value="Genomic_DNA"/>
</dbReference>
<reference evidence="5 6" key="1">
    <citation type="submission" date="2016-03" db="EMBL/GenBank/DDBJ databases">
        <title>Draft genome sequence of the Vibrio tubiashii subs. europaeus.</title>
        <authorList>
            <person name="Spinard E."/>
            <person name="Dubert J."/>
            <person name="Nelson D.R."/>
            <person name="Barja J.L."/>
        </authorList>
    </citation>
    <scope>NUCLEOTIDE SEQUENCE [LARGE SCALE GENOMIC DNA]</scope>
    <source>
        <strain evidence="6">PP-638</strain>
        <strain evidence="5">PP2-638</strain>
    </source>
</reference>
<reference evidence="4" key="2">
    <citation type="submission" date="2022-11" db="EMBL/GenBank/DDBJ databases">
        <title>Role of the vibriolysin VemA secreted by the emergent pathogen Vibrio europaeus in the colonization of Manila clam mucus.</title>
        <authorList>
            <person name="Martinez C."/>
            <person name="Rodriguez S."/>
            <person name="Vences A."/>
            <person name="Barja J.L."/>
            <person name="Toranzo A.E."/>
            <person name="Dubert J."/>
        </authorList>
    </citation>
    <scope>NUCLEOTIDE SEQUENCE</scope>
    <source>
        <strain evidence="4">3454</strain>
    </source>
</reference>
<dbReference type="Proteomes" id="UP000094761">
    <property type="component" value="Unassembled WGS sequence"/>
</dbReference>
<evidence type="ECO:0000313" key="7">
    <source>
        <dbReference type="Proteomes" id="UP001150001"/>
    </source>
</evidence>
<dbReference type="RefSeq" id="WP_069668593.1">
    <property type="nucleotide sequence ID" value="NZ_JAPFIM010000015.1"/>
</dbReference>
<dbReference type="GeneID" id="78077568"/>